<protein>
    <submittedName>
        <fullName evidence="2">Dehydrogenase</fullName>
    </submittedName>
</protein>
<evidence type="ECO:0000313" key="2">
    <source>
        <dbReference type="EMBL" id="SUS07806.1"/>
    </source>
</evidence>
<sequence>MLPATTMTEAPARRIKVDALARVEGEGALDVTIRDGVVTSVAFRIGEPARLFEAFLVGRQFTEVPDLTARICGICPIAYMLSSSQALEHALDVAVSEPVRRLRRLIYCGEWIASHVLHAAFLHAPDFLGAADAFALARRDPALVKTALALKGLGNKIMEVAGGRAIHPVNLRLGGFYRAPAADTVRALCGPLREGMAQAMDLGHAFARFDFPETEVDYTFVSLHDPAVYAIEQGRIVSNRGLDADIAAFRVHFREEQVKHSTALHGLTAAGASYVVGPLARYANNYPQLTTTARDFAAALGLGPVCRNPFKSILVRMVETLFACEEALALCERYEPPVPAAVPIQPRASEGHGATEAPRGLCYHHYRMDDGGCITAARIVPPTAQNQRQIEADLAQVIAANRDLPADALQWRCEQTIRNFDPCISCATHFLTLSVRQE</sequence>
<dbReference type="PROSITE" id="PS00508">
    <property type="entry name" value="NI_HGENASE_L_2"/>
    <property type="match status" value="1"/>
</dbReference>
<dbReference type="EMBL" id="UIDG01000448">
    <property type="protein sequence ID" value="SUS07806.1"/>
    <property type="molecule type" value="Genomic_DNA"/>
</dbReference>
<dbReference type="GO" id="GO:0016151">
    <property type="term" value="F:nickel cation binding"/>
    <property type="evidence" value="ECO:0007669"/>
    <property type="project" value="InterPro"/>
</dbReference>
<organism evidence="2">
    <name type="scientific">metagenome</name>
    <dbReference type="NCBI Taxonomy" id="256318"/>
    <lineage>
        <taxon>unclassified sequences</taxon>
        <taxon>metagenomes</taxon>
    </lineage>
</organism>
<dbReference type="PANTHER" id="PTHR43600:SF4">
    <property type="entry name" value="CYTOSOLIC NIFE-HYDROGENASE, ALPHA SUBUNIT"/>
    <property type="match status" value="1"/>
</dbReference>
<dbReference type="Gene3D" id="1.10.645.10">
    <property type="entry name" value="Cytochrome-c3 Hydrogenase, chain B"/>
    <property type="match status" value="1"/>
</dbReference>
<dbReference type="SUPFAM" id="SSF56762">
    <property type="entry name" value="HydB/Nqo4-like"/>
    <property type="match status" value="1"/>
</dbReference>
<dbReference type="InterPro" id="IPR029014">
    <property type="entry name" value="NiFe-Hase_large"/>
</dbReference>
<dbReference type="InterPro" id="IPR001501">
    <property type="entry name" value="Ni-dep_hyd_lsu"/>
</dbReference>
<dbReference type="InterPro" id="IPR018194">
    <property type="entry name" value="Ni-dep_hyd_lsu_Ni_BS"/>
</dbReference>
<dbReference type="GO" id="GO:0008901">
    <property type="term" value="F:ferredoxin hydrogenase activity"/>
    <property type="evidence" value="ECO:0007669"/>
    <property type="project" value="InterPro"/>
</dbReference>
<keyword evidence="1" id="KW-0560">Oxidoreductase</keyword>
<evidence type="ECO:0000256" key="1">
    <source>
        <dbReference type="ARBA" id="ARBA00023002"/>
    </source>
</evidence>
<reference evidence="2" key="1">
    <citation type="submission" date="2018-07" db="EMBL/GenBank/DDBJ databases">
        <authorList>
            <person name="Quirk P.G."/>
            <person name="Krulwich T.A."/>
        </authorList>
    </citation>
    <scope>NUCLEOTIDE SEQUENCE</scope>
</reference>
<dbReference type="AlphaFoldDB" id="A0A380THL4"/>
<name>A0A380THL4_9ZZZZ</name>
<dbReference type="PANTHER" id="PTHR43600">
    <property type="entry name" value="COENZYME F420 HYDROGENASE, SUBUNIT ALPHA"/>
    <property type="match status" value="1"/>
</dbReference>
<gene>
    <name evidence="2" type="ORF">DF3PB_5010003</name>
</gene>
<dbReference type="Pfam" id="PF00374">
    <property type="entry name" value="NiFeSe_Hases"/>
    <property type="match status" value="2"/>
</dbReference>
<accession>A0A380THL4</accession>
<proteinExistence type="predicted"/>